<organism evidence="1 2">
    <name type="scientific">Dipteronia dyeriana</name>
    <dbReference type="NCBI Taxonomy" id="168575"/>
    <lineage>
        <taxon>Eukaryota</taxon>
        <taxon>Viridiplantae</taxon>
        <taxon>Streptophyta</taxon>
        <taxon>Embryophyta</taxon>
        <taxon>Tracheophyta</taxon>
        <taxon>Spermatophyta</taxon>
        <taxon>Magnoliopsida</taxon>
        <taxon>eudicotyledons</taxon>
        <taxon>Gunneridae</taxon>
        <taxon>Pentapetalae</taxon>
        <taxon>rosids</taxon>
        <taxon>malvids</taxon>
        <taxon>Sapindales</taxon>
        <taxon>Sapindaceae</taxon>
        <taxon>Hippocastanoideae</taxon>
        <taxon>Acereae</taxon>
        <taxon>Dipteronia</taxon>
    </lineage>
</organism>
<dbReference type="EMBL" id="JANJYI010000001">
    <property type="protein sequence ID" value="KAK2661792.1"/>
    <property type="molecule type" value="Genomic_DNA"/>
</dbReference>
<accession>A0AAD9XLZ1</accession>
<evidence type="ECO:0000313" key="1">
    <source>
        <dbReference type="EMBL" id="KAK2661792.1"/>
    </source>
</evidence>
<dbReference type="AlphaFoldDB" id="A0AAD9XLZ1"/>
<protein>
    <submittedName>
        <fullName evidence="1">Uncharacterized protein</fullName>
    </submittedName>
</protein>
<dbReference type="Proteomes" id="UP001280121">
    <property type="component" value="Unassembled WGS sequence"/>
</dbReference>
<sequence length="108" mass="12264">MLNSDSAMSADIGLVMCDITDLQCRIGDVSFVHTSRKANSIIHNLSKLVLSIIEDVFRMKSYPPYMERIKNSEYYRSTSLNERILPSKATLGRFLNQQNPKNVLLSPI</sequence>
<evidence type="ECO:0000313" key="2">
    <source>
        <dbReference type="Proteomes" id="UP001280121"/>
    </source>
</evidence>
<comment type="caution">
    <text evidence="1">The sequence shown here is derived from an EMBL/GenBank/DDBJ whole genome shotgun (WGS) entry which is preliminary data.</text>
</comment>
<reference evidence="1" key="1">
    <citation type="journal article" date="2023" name="Plant J.">
        <title>Genome sequences and population genomics provide insights into the demographic history, inbreeding, and mutation load of two 'living fossil' tree species of Dipteronia.</title>
        <authorList>
            <person name="Feng Y."/>
            <person name="Comes H.P."/>
            <person name="Chen J."/>
            <person name="Zhu S."/>
            <person name="Lu R."/>
            <person name="Zhang X."/>
            <person name="Li P."/>
            <person name="Qiu J."/>
            <person name="Olsen K.M."/>
            <person name="Qiu Y."/>
        </authorList>
    </citation>
    <scope>NUCLEOTIDE SEQUENCE</scope>
    <source>
        <strain evidence="1">KIB01</strain>
    </source>
</reference>
<gene>
    <name evidence="1" type="ORF">Ddye_000366</name>
</gene>
<name>A0AAD9XLZ1_9ROSI</name>
<keyword evidence="2" id="KW-1185">Reference proteome</keyword>
<proteinExistence type="predicted"/>